<dbReference type="eggNOG" id="COG2846">
    <property type="taxonomic scope" value="Bacteria"/>
</dbReference>
<evidence type="ECO:0000313" key="2">
    <source>
        <dbReference type="Proteomes" id="UP000004358"/>
    </source>
</evidence>
<dbReference type="EMBL" id="AANZ01000022">
    <property type="protein sequence ID" value="EAQ78354.1"/>
    <property type="molecule type" value="Genomic_DNA"/>
</dbReference>
<sequence length="86" mass="10024">MLVRFLNLHRKRICAIRREAPMSHCSLETSVPDWVVDHPETLVVFQELEIDYCCGGKSLEFACQEQGLNEHEVLRKLRKLIGENDE</sequence>
<name>A3ZYY9_9BACT</name>
<dbReference type="InterPro" id="IPR038062">
    <property type="entry name" value="ScdA-like_N_sf"/>
</dbReference>
<reference evidence="1 2" key="1">
    <citation type="submission" date="2006-02" db="EMBL/GenBank/DDBJ databases">
        <authorList>
            <person name="Amann R."/>
            <person name="Ferriera S."/>
            <person name="Johnson J."/>
            <person name="Kravitz S."/>
            <person name="Halpern A."/>
            <person name="Remington K."/>
            <person name="Beeson K."/>
            <person name="Tran B."/>
            <person name="Rogers Y.-H."/>
            <person name="Friedman R."/>
            <person name="Venter J.C."/>
        </authorList>
    </citation>
    <scope>NUCLEOTIDE SEQUENCE [LARGE SCALE GENOMIC DNA]</scope>
    <source>
        <strain evidence="1 2">DSM 3645</strain>
    </source>
</reference>
<protein>
    <recommendedName>
        <fullName evidence="3">Hemerythrin-like domain-containing protein</fullName>
    </recommendedName>
</protein>
<dbReference type="AlphaFoldDB" id="A3ZYY9"/>
<accession>A3ZYY9</accession>
<dbReference type="InterPro" id="IPR019903">
    <property type="entry name" value="RIC_family"/>
</dbReference>
<gene>
    <name evidence="1" type="ORF">DSM3645_18496</name>
</gene>
<dbReference type="Proteomes" id="UP000004358">
    <property type="component" value="Unassembled WGS sequence"/>
</dbReference>
<dbReference type="Pfam" id="PF04405">
    <property type="entry name" value="ScdA_N"/>
    <property type="match status" value="1"/>
</dbReference>
<dbReference type="STRING" id="314230.DSM3645_18496"/>
<proteinExistence type="predicted"/>
<dbReference type="Gene3D" id="1.10.3910.10">
    <property type="entry name" value="SP0561-like"/>
    <property type="match status" value="1"/>
</dbReference>
<evidence type="ECO:0008006" key="3">
    <source>
        <dbReference type="Google" id="ProtNLM"/>
    </source>
</evidence>
<organism evidence="1 2">
    <name type="scientific">Blastopirellula marina DSM 3645</name>
    <dbReference type="NCBI Taxonomy" id="314230"/>
    <lineage>
        <taxon>Bacteria</taxon>
        <taxon>Pseudomonadati</taxon>
        <taxon>Planctomycetota</taxon>
        <taxon>Planctomycetia</taxon>
        <taxon>Pirellulales</taxon>
        <taxon>Pirellulaceae</taxon>
        <taxon>Blastopirellula</taxon>
    </lineage>
</organism>
<dbReference type="HOGENOM" id="CLU_2491627_0_0_0"/>
<evidence type="ECO:0000313" key="1">
    <source>
        <dbReference type="EMBL" id="EAQ78354.1"/>
    </source>
</evidence>
<comment type="caution">
    <text evidence="1">The sequence shown here is derived from an EMBL/GenBank/DDBJ whole genome shotgun (WGS) entry which is preliminary data.</text>
</comment>